<organism evidence="1 2">
    <name type="scientific">Alteromonas australica</name>
    <dbReference type="NCBI Taxonomy" id="589873"/>
    <lineage>
        <taxon>Bacteria</taxon>
        <taxon>Pseudomonadati</taxon>
        <taxon>Pseudomonadota</taxon>
        <taxon>Gammaproteobacteria</taxon>
        <taxon>Alteromonadales</taxon>
        <taxon>Alteromonadaceae</taxon>
        <taxon>Alteromonas/Salinimonas group</taxon>
        <taxon>Alteromonas</taxon>
    </lineage>
</organism>
<dbReference type="Proteomes" id="UP000263517">
    <property type="component" value="Unassembled WGS sequence"/>
</dbReference>
<dbReference type="AlphaFoldDB" id="A0A350P3K2"/>
<evidence type="ECO:0000313" key="2">
    <source>
        <dbReference type="Proteomes" id="UP000263517"/>
    </source>
</evidence>
<dbReference type="Pfam" id="PF24608">
    <property type="entry name" value="PDDEXK_15"/>
    <property type="match status" value="1"/>
</dbReference>
<sequence length="143" mass="16779">MVDSRQKGARFENDVCKRINDFMVARGSPVRVRRNLEQYQISSQCDIELPGFAIECKAYKDGCWYQNAWWDQVLESCGEKIPVLIWKFNNKPPRVVVPTYFLNDSFAKNNSRTVVMSLDEWLNNIDMDPEFYFPQQFCAACED</sequence>
<reference evidence="1 2" key="1">
    <citation type="journal article" date="2018" name="Nat. Biotechnol.">
        <title>A standardized bacterial taxonomy based on genome phylogeny substantially revises the tree of life.</title>
        <authorList>
            <person name="Parks D.H."/>
            <person name="Chuvochina M."/>
            <person name="Waite D.W."/>
            <person name="Rinke C."/>
            <person name="Skarshewski A."/>
            <person name="Chaumeil P.A."/>
            <person name="Hugenholtz P."/>
        </authorList>
    </citation>
    <scope>NUCLEOTIDE SEQUENCE [LARGE SCALE GENOMIC DNA]</scope>
    <source>
        <strain evidence="1">UBA11978</strain>
    </source>
</reference>
<proteinExistence type="predicted"/>
<protein>
    <recommendedName>
        <fullName evidence="3">Endonuclease</fullName>
    </recommendedName>
</protein>
<dbReference type="InterPro" id="IPR056931">
    <property type="entry name" value="D14-like"/>
</dbReference>
<evidence type="ECO:0000313" key="1">
    <source>
        <dbReference type="EMBL" id="HAW75869.1"/>
    </source>
</evidence>
<accession>A0A350P3K2</accession>
<gene>
    <name evidence="1" type="ORF">DCW74_09065</name>
</gene>
<comment type="caution">
    <text evidence="1">The sequence shown here is derived from an EMBL/GenBank/DDBJ whole genome shotgun (WGS) entry which is preliminary data.</text>
</comment>
<evidence type="ECO:0008006" key="3">
    <source>
        <dbReference type="Google" id="ProtNLM"/>
    </source>
</evidence>
<name>A0A350P3K2_9ALTE</name>
<dbReference type="EMBL" id="DNAN01000317">
    <property type="protein sequence ID" value="HAW75869.1"/>
    <property type="molecule type" value="Genomic_DNA"/>
</dbReference>